<proteinExistence type="predicted"/>
<evidence type="ECO:0000313" key="3">
    <source>
        <dbReference type="Proteomes" id="UP001159427"/>
    </source>
</evidence>
<dbReference type="Gene3D" id="2.60.40.640">
    <property type="match status" value="1"/>
</dbReference>
<dbReference type="SUPFAM" id="SSF81296">
    <property type="entry name" value="E set domains"/>
    <property type="match status" value="1"/>
</dbReference>
<dbReference type="InterPro" id="IPR014752">
    <property type="entry name" value="Arrestin-like_C"/>
</dbReference>
<keyword evidence="3" id="KW-1185">Reference proteome</keyword>
<dbReference type="EMBL" id="CALNXI010000329">
    <property type="protein sequence ID" value="CAH3024952.1"/>
    <property type="molecule type" value="Genomic_DNA"/>
</dbReference>
<dbReference type="SMART" id="SM01017">
    <property type="entry name" value="Arrestin_C"/>
    <property type="match status" value="1"/>
</dbReference>
<accession>A0ABN8M5Q8</accession>
<dbReference type="PANTHER" id="PTHR11188">
    <property type="entry name" value="ARRESTIN DOMAIN CONTAINING PROTEIN"/>
    <property type="match status" value="1"/>
</dbReference>
<dbReference type="InterPro" id="IPR011022">
    <property type="entry name" value="Arrestin_C-like"/>
</dbReference>
<dbReference type="Pfam" id="PF02752">
    <property type="entry name" value="Arrestin_C"/>
    <property type="match status" value="1"/>
</dbReference>
<dbReference type="InterPro" id="IPR050357">
    <property type="entry name" value="Arrestin_domain-protein"/>
</dbReference>
<feature type="domain" description="Arrestin C-terminal-like" evidence="1">
    <location>
        <begin position="30"/>
        <end position="170"/>
    </location>
</feature>
<comment type="caution">
    <text evidence="2">The sequence shown here is derived from an EMBL/GenBank/DDBJ whole genome shotgun (WGS) entry which is preliminary data.</text>
</comment>
<protein>
    <recommendedName>
        <fullName evidence="1">Arrestin C-terminal-like domain-containing protein</fullName>
    </recommendedName>
</protein>
<dbReference type="PANTHER" id="PTHR11188:SF176">
    <property type="entry name" value="ARRESTIN DOMAIN-CONTAINING PROTEIN 1"/>
    <property type="match status" value="1"/>
</dbReference>
<dbReference type="InterPro" id="IPR014756">
    <property type="entry name" value="Ig_E-set"/>
</dbReference>
<sequence>MLEYVDINTPLLLQPCQIQEDRNVGCLCCVSGPLSTIVYTDRGGYFPGESIGVSAVINNNLKNEIIGLVKSGCSYSHDFYLHHHHHQFHSFLGEQKLWDDKVASIHVQERVKPGEETRMPMVPLPVPSLPPTMTSCSCIKISYFLRLKVRVKGASNSTLYIPITIGSVPYRPRLPAQYPPPGAALTPSAPPMAGFDAASAYPPAAAQYGDPAQNYPNIAPPSYAECVSGGASIDDEGDKKTLGDTSFTPMYPFVNNYQFPSAPPPSFP</sequence>
<reference evidence="2 3" key="1">
    <citation type="submission" date="2022-05" db="EMBL/GenBank/DDBJ databases">
        <authorList>
            <consortium name="Genoscope - CEA"/>
            <person name="William W."/>
        </authorList>
    </citation>
    <scope>NUCLEOTIDE SEQUENCE [LARGE SCALE GENOMIC DNA]</scope>
</reference>
<evidence type="ECO:0000313" key="2">
    <source>
        <dbReference type="EMBL" id="CAH3024952.1"/>
    </source>
</evidence>
<gene>
    <name evidence="2" type="ORF">PEVE_00024525</name>
</gene>
<organism evidence="2 3">
    <name type="scientific">Porites evermanni</name>
    <dbReference type="NCBI Taxonomy" id="104178"/>
    <lineage>
        <taxon>Eukaryota</taxon>
        <taxon>Metazoa</taxon>
        <taxon>Cnidaria</taxon>
        <taxon>Anthozoa</taxon>
        <taxon>Hexacorallia</taxon>
        <taxon>Scleractinia</taxon>
        <taxon>Fungiina</taxon>
        <taxon>Poritidae</taxon>
        <taxon>Porites</taxon>
    </lineage>
</organism>
<name>A0ABN8M5Q8_9CNID</name>
<evidence type="ECO:0000259" key="1">
    <source>
        <dbReference type="SMART" id="SM01017"/>
    </source>
</evidence>
<dbReference type="Proteomes" id="UP001159427">
    <property type="component" value="Unassembled WGS sequence"/>
</dbReference>